<dbReference type="GeneID" id="24136883"/>
<dbReference type="SUPFAM" id="SSF49562">
    <property type="entry name" value="C2 domain (Calcium/lipid-binding domain, CaLB)"/>
    <property type="match status" value="1"/>
</dbReference>
<evidence type="ECO:0000256" key="1">
    <source>
        <dbReference type="ARBA" id="ARBA00022527"/>
    </source>
</evidence>
<feature type="domain" description="Protein kinase" evidence="7">
    <location>
        <begin position="191"/>
        <end position="448"/>
    </location>
</feature>
<dbReference type="PROSITE" id="PS00107">
    <property type="entry name" value="PROTEIN_KINASE_ATP"/>
    <property type="match status" value="1"/>
</dbReference>
<dbReference type="SMART" id="SM00220">
    <property type="entry name" value="S_TKc"/>
    <property type="match status" value="1"/>
</dbReference>
<keyword evidence="2 4" id="KW-0547">Nucleotide-binding</keyword>
<dbReference type="GO" id="GO:0005524">
    <property type="term" value="F:ATP binding"/>
    <property type="evidence" value="ECO:0007669"/>
    <property type="project" value="UniProtKB-UniRule"/>
</dbReference>
<evidence type="ECO:0000256" key="4">
    <source>
        <dbReference type="PROSITE-ProRule" id="PRU10141"/>
    </source>
</evidence>
<dbReference type="OrthoDB" id="10261027at2759"/>
<name>A0A067BR34_SAPPC</name>
<dbReference type="OMA" id="VWNVEAR"/>
<dbReference type="PANTHER" id="PTHR44329">
    <property type="entry name" value="SERINE/THREONINE-PROTEIN KINASE TNNI3K-RELATED"/>
    <property type="match status" value="1"/>
</dbReference>
<comment type="similarity">
    <text evidence="5">Belongs to the protein kinase superfamily.</text>
</comment>
<feature type="domain" description="C2" evidence="6">
    <location>
        <begin position="1"/>
        <end position="106"/>
    </location>
</feature>
<dbReference type="STRING" id="695850.A0A067BR34"/>
<evidence type="ECO:0000256" key="3">
    <source>
        <dbReference type="ARBA" id="ARBA00022840"/>
    </source>
</evidence>
<dbReference type="SUPFAM" id="SSF56112">
    <property type="entry name" value="Protein kinase-like (PK-like)"/>
    <property type="match status" value="1"/>
</dbReference>
<dbReference type="InterPro" id="IPR035892">
    <property type="entry name" value="C2_domain_sf"/>
</dbReference>
<dbReference type="KEGG" id="spar:SPRG_15119"/>
<dbReference type="Proteomes" id="UP000030745">
    <property type="component" value="Unassembled WGS sequence"/>
</dbReference>
<proteinExistence type="inferred from homology"/>
<keyword evidence="9" id="KW-1185">Reference proteome</keyword>
<dbReference type="RefSeq" id="XP_012210050.1">
    <property type="nucleotide sequence ID" value="XM_012354660.1"/>
</dbReference>
<evidence type="ECO:0000256" key="2">
    <source>
        <dbReference type="ARBA" id="ARBA00022741"/>
    </source>
</evidence>
<dbReference type="PROSITE" id="PS50011">
    <property type="entry name" value="PROTEIN_KINASE_DOM"/>
    <property type="match status" value="1"/>
</dbReference>
<dbReference type="InterPro" id="IPR000008">
    <property type="entry name" value="C2_dom"/>
</dbReference>
<evidence type="ECO:0000259" key="7">
    <source>
        <dbReference type="PROSITE" id="PS50011"/>
    </source>
</evidence>
<dbReference type="AlphaFoldDB" id="A0A067BR34"/>
<gene>
    <name evidence="8" type="ORF">SPRG_15119</name>
</gene>
<dbReference type="InterPro" id="IPR008271">
    <property type="entry name" value="Ser/Thr_kinase_AS"/>
</dbReference>
<protein>
    <submittedName>
        <fullName evidence="8">TKL protein kinase</fullName>
    </submittedName>
</protein>
<organism evidence="8 9">
    <name type="scientific">Saprolegnia parasitica (strain CBS 223.65)</name>
    <dbReference type="NCBI Taxonomy" id="695850"/>
    <lineage>
        <taxon>Eukaryota</taxon>
        <taxon>Sar</taxon>
        <taxon>Stramenopiles</taxon>
        <taxon>Oomycota</taxon>
        <taxon>Saprolegniomycetes</taxon>
        <taxon>Saprolegniales</taxon>
        <taxon>Saprolegniaceae</taxon>
        <taxon>Saprolegnia</taxon>
    </lineage>
</organism>
<keyword evidence="3 4" id="KW-0067">ATP-binding</keyword>
<dbReference type="InterPro" id="IPR051681">
    <property type="entry name" value="Ser/Thr_Kinases-Pseudokinases"/>
</dbReference>
<dbReference type="PROSITE" id="PS00108">
    <property type="entry name" value="PROTEIN_KINASE_ST"/>
    <property type="match status" value="1"/>
</dbReference>
<dbReference type="PANTHER" id="PTHR44329:SF214">
    <property type="entry name" value="PROTEIN KINASE DOMAIN-CONTAINING PROTEIN"/>
    <property type="match status" value="1"/>
</dbReference>
<sequence length="449" mass="50286">MDLIIKVTQAHGLVSLKKLRAVTHPYVFIRHDRHTKKSLVHKKGMAAPVWNVEARFLAVAWAPPIEIRFEVYDEGKWGLGDMLIGTTVFTLPPDATFLEGWFPIYAADVMTGHVFVRCDCLRHAPPTPIEKPRPSSTTSSEATFPLLQRDALRSPKRSSSSLSSVSSVGPLLSRRGSLIPVDTPWIEPDELIVSGNIGSGAFGAVERGRYRDHDVAIKTFHASLSSDNTAFEKEVQIMYRLNSEYTVRLFGISQTLRGQPSIVMEFMDGGNLRQYLDAAKRKSHHELTSMLFIALGIANGLVYLHKHRILHRDLKPLNVLLNRNGEVKLADFGISREDATNNMTAGIGTWLWMAPEVFDDCDYGVEADIHSFGVILTELDTLQRPYLDVKGGPFRLQEQIRNGTLRPTLRPNCPMWYQHLAADCMAADPVDRPTAAKVAKTLRQHMGWP</sequence>
<keyword evidence="8" id="KW-0418">Kinase</keyword>
<reference evidence="8 9" key="1">
    <citation type="journal article" date="2013" name="PLoS Genet.">
        <title>Distinctive expansion of potential virulence genes in the genome of the oomycete fish pathogen Saprolegnia parasitica.</title>
        <authorList>
            <person name="Jiang R.H."/>
            <person name="de Bruijn I."/>
            <person name="Haas B.J."/>
            <person name="Belmonte R."/>
            <person name="Lobach L."/>
            <person name="Christie J."/>
            <person name="van den Ackerveken G."/>
            <person name="Bottin A."/>
            <person name="Bulone V."/>
            <person name="Diaz-Moreno S.M."/>
            <person name="Dumas B."/>
            <person name="Fan L."/>
            <person name="Gaulin E."/>
            <person name="Govers F."/>
            <person name="Grenville-Briggs L.J."/>
            <person name="Horner N.R."/>
            <person name="Levin J.Z."/>
            <person name="Mammella M."/>
            <person name="Meijer H.J."/>
            <person name="Morris P."/>
            <person name="Nusbaum C."/>
            <person name="Oome S."/>
            <person name="Phillips A.J."/>
            <person name="van Rooyen D."/>
            <person name="Rzeszutek E."/>
            <person name="Saraiva M."/>
            <person name="Secombes C.J."/>
            <person name="Seidl M.F."/>
            <person name="Snel B."/>
            <person name="Stassen J.H."/>
            <person name="Sykes S."/>
            <person name="Tripathy S."/>
            <person name="van den Berg H."/>
            <person name="Vega-Arreguin J.C."/>
            <person name="Wawra S."/>
            <person name="Young S.K."/>
            <person name="Zeng Q."/>
            <person name="Dieguez-Uribeondo J."/>
            <person name="Russ C."/>
            <person name="Tyler B.M."/>
            <person name="van West P."/>
        </authorList>
    </citation>
    <scope>NUCLEOTIDE SEQUENCE [LARGE SCALE GENOMIC DNA]</scope>
    <source>
        <strain evidence="8 9">CBS 223.65</strain>
    </source>
</reference>
<dbReference type="Pfam" id="PF00168">
    <property type="entry name" value="C2"/>
    <property type="match status" value="1"/>
</dbReference>
<dbReference type="PROSITE" id="PS50004">
    <property type="entry name" value="C2"/>
    <property type="match status" value="1"/>
</dbReference>
<dbReference type="Pfam" id="PF07714">
    <property type="entry name" value="PK_Tyr_Ser-Thr"/>
    <property type="match status" value="1"/>
</dbReference>
<dbReference type="InterPro" id="IPR000719">
    <property type="entry name" value="Prot_kinase_dom"/>
</dbReference>
<dbReference type="InterPro" id="IPR001245">
    <property type="entry name" value="Ser-Thr/Tyr_kinase_cat_dom"/>
</dbReference>
<feature type="binding site" evidence="4">
    <location>
        <position position="218"/>
    </location>
    <ligand>
        <name>ATP</name>
        <dbReference type="ChEBI" id="CHEBI:30616"/>
    </ligand>
</feature>
<dbReference type="EMBL" id="KK583362">
    <property type="protein sequence ID" value="KDO19245.1"/>
    <property type="molecule type" value="Genomic_DNA"/>
</dbReference>
<evidence type="ECO:0000256" key="5">
    <source>
        <dbReference type="RuleBase" id="RU000304"/>
    </source>
</evidence>
<dbReference type="PRINTS" id="PR00109">
    <property type="entry name" value="TYRKINASE"/>
</dbReference>
<dbReference type="InterPro" id="IPR011009">
    <property type="entry name" value="Kinase-like_dom_sf"/>
</dbReference>
<accession>A0A067BR34</accession>
<evidence type="ECO:0000313" key="8">
    <source>
        <dbReference type="EMBL" id="KDO19245.1"/>
    </source>
</evidence>
<evidence type="ECO:0000313" key="9">
    <source>
        <dbReference type="Proteomes" id="UP000030745"/>
    </source>
</evidence>
<dbReference type="CDD" id="cd00030">
    <property type="entry name" value="C2"/>
    <property type="match status" value="1"/>
</dbReference>
<dbReference type="InterPro" id="IPR017441">
    <property type="entry name" value="Protein_kinase_ATP_BS"/>
</dbReference>
<dbReference type="Gene3D" id="2.60.40.150">
    <property type="entry name" value="C2 domain"/>
    <property type="match status" value="1"/>
</dbReference>
<dbReference type="GO" id="GO:0004674">
    <property type="term" value="F:protein serine/threonine kinase activity"/>
    <property type="evidence" value="ECO:0007669"/>
    <property type="project" value="UniProtKB-KW"/>
</dbReference>
<keyword evidence="8" id="KW-0808">Transferase</keyword>
<dbReference type="VEuPathDB" id="FungiDB:SPRG_15119"/>
<evidence type="ECO:0000259" key="6">
    <source>
        <dbReference type="PROSITE" id="PS50004"/>
    </source>
</evidence>
<dbReference type="Gene3D" id="1.10.510.10">
    <property type="entry name" value="Transferase(Phosphotransferase) domain 1"/>
    <property type="match status" value="1"/>
</dbReference>
<keyword evidence="1 5" id="KW-0723">Serine/threonine-protein kinase</keyword>